<dbReference type="InterPro" id="IPR027417">
    <property type="entry name" value="P-loop_NTPase"/>
</dbReference>
<dbReference type="SUPFAM" id="SSF52540">
    <property type="entry name" value="P-loop containing nucleoside triphosphate hydrolases"/>
    <property type="match status" value="1"/>
</dbReference>
<evidence type="ECO:0000256" key="4">
    <source>
        <dbReference type="ARBA" id="ARBA00022730"/>
    </source>
</evidence>
<dbReference type="PANTHER" id="PTHR32120:SF11">
    <property type="entry name" value="SMALL RIBOSOMAL SUBUNIT BIOGENESIS GTPASE RSGA 1, MITOCHONDRIAL-RELATED"/>
    <property type="match status" value="1"/>
</dbReference>
<keyword evidence="6 10" id="KW-0378">Hydrolase</keyword>
<evidence type="ECO:0000256" key="8">
    <source>
        <dbReference type="ARBA" id="ARBA00022884"/>
    </source>
</evidence>
<comment type="similarity">
    <text evidence="10">Belongs to the TRAFAC class YlqF/YawG GTPase family. RsgA subfamily.</text>
</comment>
<feature type="binding site" evidence="10">
    <location>
        <position position="247"/>
    </location>
    <ligand>
        <name>Zn(2+)</name>
        <dbReference type="ChEBI" id="CHEBI:29105"/>
    </ligand>
</feature>
<dbReference type="PANTHER" id="PTHR32120">
    <property type="entry name" value="SMALL RIBOSOMAL SUBUNIT BIOGENESIS GTPASE RSGA"/>
    <property type="match status" value="1"/>
</dbReference>
<feature type="binding site" evidence="10">
    <location>
        <begin position="112"/>
        <end position="115"/>
    </location>
    <ligand>
        <name>GTP</name>
        <dbReference type="ChEBI" id="CHEBI:37565"/>
    </ligand>
</feature>
<proteinExistence type="inferred from homology"/>
<keyword evidence="9 10" id="KW-0342">GTP-binding</keyword>
<evidence type="ECO:0000313" key="13">
    <source>
        <dbReference type="EMBL" id="SDW01972.1"/>
    </source>
</evidence>
<gene>
    <name evidence="10" type="primary">rsgA</name>
    <name evidence="13" type="ORF">SAMN05444487_10199</name>
</gene>
<dbReference type="Proteomes" id="UP000198534">
    <property type="component" value="Unassembled WGS sequence"/>
</dbReference>
<evidence type="ECO:0000256" key="2">
    <source>
        <dbReference type="ARBA" id="ARBA00022517"/>
    </source>
</evidence>
<feature type="binding site" evidence="10">
    <location>
        <begin position="165"/>
        <end position="173"/>
    </location>
    <ligand>
        <name>GTP</name>
        <dbReference type="ChEBI" id="CHEBI:37565"/>
    </ligand>
</feature>
<keyword evidence="2 10" id="KW-0690">Ribosome biogenesis</keyword>
<evidence type="ECO:0000256" key="1">
    <source>
        <dbReference type="ARBA" id="ARBA00022490"/>
    </source>
</evidence>
<dbReference type="GO" id="GO:0042274">
    <property type="term" value="P:ribosomal small subunit biogenesis"/>
    <property type="evidence" value="ECO:0007669"/>
    <property type="project" value="UniProtKB-UniRule"/>
</dbReference>
<dbReference type="GO" id="GO:0046872">
    <property type="term" value="F:metal ion binding"/>
    <property type="evidence" value="ECO:0007669"/>
    <property type="project" value="UniProtKB-KW"/>
</dbReference>
<dbReference type="AlphaFoldDB" id="A0A1H2Q4A0"/>
<feature type="binding site" evidence="10">
    <location>
        <position position="252"/>
    </location>
    <ligand>
        <name>Zn(2+)</name>
        <dbReference type="ChEBI" id="CHEBI:29105"/>
    </ligand>
</feature>
<evidence type="ECO:0000259" key="12">
    <source>
        <dbReference type="PROSITE" id="PS51721"/>
    </source>
</evidence>
<dbReference type="Pfam" id="PF16745">
    <property type="entry name" value="RsgA_N"/>
    <property type="match status" value="1"/>
</dbReference>
<dbReference type="CDD" id="cd04466">
    <property type="entry name" value="S1_YloQ_GTPase"/>
    <property type="match status" value="1"/>
</dbReference>
<dbReference type="Gene3D" id="2.40.50.140">
    <property type="entry name" value="Nucleic acid-binding proteins"/>
    <property type="match status" value="1"/>
</dbReference>
<keyword evidence="7 10" id="KW-0862">Zinc</keyword>
<evidence type="ECO:0000256" key="10">
    <source>
        <dbReference type="HAMAP-Rule" id="MF_01820"/>
    </source>
</evidence>
<keyword evidence="14" id="KW-1185">Reference proteome</keyword>
<feature type="binding site" evidence="10">
    <location>
        <position position="254"/>
    </location>
    <ligand>
        <name>Zn(2+)</name>
        <dbReference type="ChEBI" id="CHEBI:29105"/>
    </ligand>
</feature>
<dbReference type="InterPro" id="IPR012340">
    <property type="entry name" value="NA-bd_OB-fold"/>
</dbReference>
<dbReference type="EC" id="3.6.1.-" evidence="10"/>
<keyword evidence="1 10" id="KW-0963">Cytoplasm</keyword>
<dbReference type="CDD" id="cd01854">
    <property type="entry name" value="YjeQ_EngC"/>
    <property type="match status" value="1"/>
</dbReference>
<dbReference type="STRING" id="1048340.SAMN05444487_10199"/>
<reference evidence="13 14" key="1">
    <citation type="submission" date="2016-10" db="EMBL/GenBank/DDBJ databases">
        <authorList>
            <person name="de Groot N.N."/>
        </authorList>
    </citation>
    <scope>NUCLEOTIDE SEQUENCE [LARGE SCALE GENOMIC DNA]</scope>
    <source>
        <strain evidence="13 14">DSM 45610</strain>
    </source>
</reference>
<dbReference type="Gene3D" id="1.10.40.50">
    <property type="entry name" value="Probable gtpase engc, domain 3"/>
    <property type="match status" value="1"/>
</dbReference>
<feature type="binding site" evidence="10">
    <location>
        <position position="260"/>
    </location>
    <ligand>
        <name>Zn(2+)</name>
        <dbReference type="ChEBI" id="CHEBI:29105"/>
    </ligand>
</feature>
<evidence type="ECO:0000256" key="3">
    <source>
        <dbReference type="ARBA" id="ARBA00022723"/>
    </source>
</evidence>
<evidence type="ECO:0000313" key="14">
    <source>
        <dbReference type="Proteomes" id="UP000198534"/>
    </source>
</evidence>
<feature type="domain" description="CP-type G" evidence="12">
    <location>
        <begin position="63"/>
        <end position="223"/>
    </location>
</feature>
<name>A0A1H2Q4A0_9BACL</name>
<evidence type="ECO:0000259" key="11">
    <source>
        <dbReference type="PROSITE" id="PS50936"/>
    </source>
</evidence>
<dbReference type="PROSITE" id="PS50936">
    <property type="entry name" value="ENGC_GTPASE"/>
    <property type="match status" value="1"/>
</dbReference>
<comment type="subunit">
    <text evidence="10">Monomer. Associates with 30S ribosomal subunit, binds 16S rRNA.</text>
</comment>
<keyword evidence="4 10" id="KW-0699">rRNA-binding</keyword>
<organism evidence="13 14">
    <name type="scientific">Marininema mesophilum</name>
    <dbReference type="NCBI Taxonomy" id="1048340"/>
    <lineage>
        <taxon>Bacteria</taxon>
        <taxon>Bacillati</taxon>
        <taxon>Bacillota</taxon>
        <taxon>Bacilli</taxon>
        <taxon>Bacillales</taxon>
        <taxon>Thermoactinomycetaceae</taxon>
        <taxon>Marininema</taxon>
    </lineage>
</organism>
<dbReference type="RefSeq" id="WP_091734605.1">
    <property type="nucleotide sequence ID" value="NZ_FNNQ01000001.1"/>
</dbReference>
<evidence type="ECO:0000256" key="7">
    <source>
        <dbReference type="ARBA" id="ARBA00022833"/>
    </source>
</evidence>
<protein>
    <recommendedName>
        <fullName evidence="10">Small ribosomal subunit biogenesis GTPase RsgA</fullName>
        <ecNumber evidence="10">3.6.1.-</ecNumber>
    </recommendedName>
</protein>
<evidence type="ECO:0000256" key="9">
    <source>
        <dbReference type="ARBA" id="ARBA00023134"/>
    </source>
</evidence>
<dbReference type="GO" id="GO:0019843">
    <property type="term" value="F:rRNA binding"/>
    <property type="evidence" value="ECO:0007669"/>
    <property type="project" value="UniProtKB-KW"/>
</dbReference>
<keyword evidence="5 10" id="KW-0547">Nucleotide-binding</keyword>
<feature type="domain" description="EngC GTPase" evidence="11">
    <location>
        <begin position="72"/>
        <end position="221"/>
    </location>
</feature>
<dbReference type="InterPro" id="IPR030378">
    <property type="entry name" value="G_CP_dom"/>
</dbReference>
<evidence type="ECO:0000256" key="5">
    <source>
        <dbReference type="ARBA" id="ARBA00022741"/>
    </source>
</evidence>
<comment type="function">
    <text evidence="10">One of several proteins that assist in the late maturation steps of the functional core of the 30S ribosomal subunit. Helps release RbfA from mature subunits. May play a role in the assembly of ribosomal proteins into the subunit. Circularly permuted GTPase that catalyzes slow GTP hydrolysis, GTPase activity is stimulated by the 30S ribosomal subunit.</text>
</comment>
<accession>A0A1H2Q4A0</accession>
<dbReference type="NCBIfam" id="TIGR00157">
    <property type="entry name" value="ribosome small subunit-dependent GTPase A"/>
    <property type="match status" value="1"/>
</dbReference>
<dbReference type="EMBL" id="FNNQ01000001">
    <property type="protein sequence ID" value="SDW01972.1"/>
    <property type="molecule type" value="Genomic_DNA"/>
</dbReference>
<dbReference type="Gene3D" id="3.40.50.300">
    <property type="entry name" value="P-loop containing nucleotide triphosphate hydrolases"/>
    <property type="match status" value="1"/>
</dbReference>
<dbReference type="HAMAP" id="MF_01820">
    <property type="entry name" value="GTPase_RsgA"/>
    <property type="match status" value="1"/>
</dbReference>
<dbReference type="InterPro" id="IPR031944">
    <property type="entry name" value="RsgA_N"/>
</dbReference>
<keyword evidence="8 10" id="KW-0694">RNA-binding</keyword>
<dbReference type="OrthoDB" id="9809485at2"/>
<comment type="subcellular location">
    <subcellularLocation>
        <location evidence="10">Cytoplasm</location>
    </subcellularLocation>
</comment>
<dbReference type="SUPFAM" id="SSF50249">
    <property type="entry name" value="Nucleic acid-binding proteins"/>
    <property type="match status" value="1"/>
</dbReference>
<dbReference type="InterPro" id="IPR004881">
    <property type="entry name" value="Ribosome_biogen_GTPase_RsgA"/>
</dbReference>
<comment type="cofactor">
    <cofactor evidence="10">
        <name>Zn(2+)</name>
        <dbReference type="ChEBI" id="CHEBI:29105"/>
    </cofactor>
    <text evidence="10">Binds 1 zinc ion per subunit.</text>
</comment>
<dbReference type="InterPro" id="IPR010914">
    <property type="entry name" value="RsgA_GTPase_dom"/>
</dbReference>
<evidence type="ECO:0000256" key="6">
    <source>
        <dbReference type="ARBA" id="ARBA00022801"/>
    </source>
</evidence>
<sequence length="292" mass="32610">MPEGRIVKAISGFYYVRTPKADIQCRARGVFKKRKWSPLVGDLVTFEETENGEGWVTDIHPRKTELIRPPIANVEQAVVVGSLRQPELSFDLLDRFLVHAEREGLEILICLSKVDLVDDPKKLIDRVRGIYDPAGYPILTTSVEKDTGIDELKKELSGKLSVFAGQSGVGKSSLLNSILPSLGLETGEVSRKLGRGRHTTRQIELLDLPGSGQVADTPGFSQLSFTGMEETELSACFPEIALRAPRCKFRSCLHKNEPSCAVLEACDKGEIDKGRHQRYLQFLEEINDNRRY</sequence>
<keyword evidence="3 10" id="KW-0479">Metal-binding</keyword>
<dbReference type="GO" id="GO:0005525">
    <property type="term" value="F:GTP binding"/>
    <property type="evidence" value="ECO:0007669"/>
    <property type="project" value="UniProtKB-UniRule"/>
</dbReference>
<dbReference type="GO" id="GO:0003924">
    <property type="term" value="F:GTPase activity"/>
    <property type="evidence" value="ECO:0007669"/>
    <property type="project" value="UniProtKB-UniRule"/>
</dbReference>
<dbReference type="GO" id="GO:0005737">
    <property type="term" value="C:cytoplasm"/>
    <property type="evidence" value="ECO:0007669"/>
    <property type="project" value="UniProtKB-SubCell"/>
</dbReference>
<dbReference type="PROSITE" id="PS51721">
    <property type="entry name" value="G_CP"/>
    <property type="match status" value="1"/>
</dbReference>
<dbReference type="Pfam" id="PF03193">
    <property type="entry name" value="RsgA_GTPase"/>
    <property type="match status" value="1"/>
</dbReference>